<evidence type="ECO:0000256" key="1">
    <source>
        <dbReference type="SAM" id="Phobius"/>
    </source>
</evidence>
<dbReference type="PATRIC" id="fig|2033.7.peg.2484"/>
<reference evidence="2 3" key="1">
    <citation type="journal article" date="2016" name="Front. Microbiol.">
        <title>Genomic Resource of Rice Seed Associated Bacteria.</title>
        <authorList>
            <person name="Midha S."/>
            <person name="Bansal K."/>
            <person name="Sharma S."/>
            <person name="Kumar N."/>
            <person name="Patil P.P."/>
            <person name="Chaudhry V."/>
            <person name="Patil P.B."/>
        </authorList>
    </citation>
    <scope>NUCLEOTIDE SEQUENCE [LARGE SCALE GENOMIC DNA]</scope>
    <source>
        <strain evidence="2 3">RSA3</strain>
    </source>
</reference>
<gene>
    <name evidence="2" type="ORF">RSA3_08695</name>
</gene>
<name>A0A147F809_MICTE</name>
<keyword evidence="1" id="KW-0472">Membrane</keyword>
<accession>A0A147F809</accession>
<dbReference type="Proteomes" id="UP000072189">
    <property type="component" value="Unassembled WGS sequence"/>
</dbReference>
<sequence length="359" mass="40931">MTEPTTLDVEALRARPSRAEVRRFWARFRREYPRVRDPERRGRRAVFTFLLIVSGIGALGSWATITSEIRRGGSDEVRAMALFLFLFLGVFVFSVWGVVRTGKRRTRPREHWALAHFAEDNGLVYTPGPRSGTMRAWWSITGHTVSRAMTRENADGRTVEWADYEIRNATRRFTYPPVGGWIRIGLRRPLPHIIVRAARRGTRAFAVAAVPDSAQRLSLEGDFDEHFDLYCPEGYEADALYLFTPDVMAQAIDDAGGWDIEIVDDLLLLVHPRDVVTTDPERWMEVMRTADAFAAKLEQWERWREGQLRDDPAVTGLRRDTEEVAPAGRRLRTSWGLAAWVSFGVVVASIVGFFLLGRP</sequence>
<comment type="caution">
    <text evidence="2">The sequence shown here is derived from an EMBL/GenBank/DDBJ whole genome shotgun (WGS) entry which is preliminary data.</text>
</comment>
<evidence type="ECO:0000313" key="3">
    <source>
        <dbReference type="Proteomes" id="UP000072189"/>
    </source>
</evidence>
<keyword evidence="1" id="KW-0812">Transmembrane</keyword>
<dbReference type="EMBL" id="LDRV01000051">
    <property type="protein sequence ID" value="KTS12266.1"/>
    <property type="molecule type" value="Genomic_DNA"/>
</dbReference>
<dbReference type="RefSeq" id="WP_058614056.1">
    <property type="nucleotide sequence ID" value="NZ_LDRV01000051.1"/>
</dbReference>
<feature type="transmembrane region" description="Helical" evidence="1">
    <location>
        <begin position="337"/>
        <end position="356"/>
    </location>
</feature>
<proteinExistence type="predicted"/>
<evidence type="ECO:0000313" key="2">
    <source>
        <dbReference type="EMBL" id="KTS12266.1"/>
    </source>
</evidence>
<protein>
    <recommendedName>
        <fullName evidence="4">DUF3137 domain-containing protein</fullName>
    </recommendedName>
</protein>
<organism evidence="2 3">
    <name type="scientific">Microbacterium testaceum</name>
    <name type="common">Aureobacterium testaceum</name>
    <name type="synonym">Brevibacterium testaceum</name>
    <dbReference type="NCBI Taxonomy" id="2033"/>
    <lineage>
        <taxon>Bacteria</taxon>
        <taxon>Bacillati</taxon>
        <taxon>Actinomycetota</taxon>
        <taxon>Actinomycetes</taxon>
        <taxon>Micrococcales</taxon>
        <taxon>Microbacteriaceae</taxon>
        <taxon>Microbacterium</taxon>
    </lineage>
</organism>
<keyword evidence="1" id="KW-1133">Transmembrane helix</keyword>
<feature type="transmembrane region" description="Helical" evidence="1">
    <location>
        <begin position="77"/>
        <end position="99"/>
    </location>
</feature>
<evidence type="ECO:0008006" key="4">
    <source>
        <dbReference type="Google" id="ProtNLM"/>
    </source>
</evidence>
<dbReference type="AlphaFoldDB" id="A0A147F809"/>
<feature type="transmembrane region" description="Helical" evidence="1">
    <location>
        <begin position="45"/>
        <end position="65"/>
    </location>
</feature>